<evidence type="ECO:0000313" key="2">
    <source>
        <dbReference type="Proteomes" id="UP000038045"/>
    </source>
</evidence>
<feature type="region of interest" description="Disordered" evidence="1">
    <location>
        <begin position="1"/>
        <end position="146"/>
    </location>
</feature>
<organism evidence="2 3">
    <name type="scientific">Parastrongyloides trichosuri</name>
    <name type="common">Possum-specific nematode worm</name>
    <dbReference type="NCBI Taxonomy" id="131310"/>
    <lineage>
        <taxon>Eukaryota</taxon>
        <taxon>Metazoa</taxon>
        <taxon>Ecdysozoa</taxon>
        <taxon>Nematoda</taxon>
        <taxon>Chromadorea</taxon>
        <taxon>Rhabditida</taxon>
        <taxon>Tylenchina</taxon>
        <taxon>Panagrolaimomorpha</taxon>
        <taxon>Strongyloidoidea</taxon>
        <taxon>Strongyloididae</taxon>
        <taxon>Parastrongyloides</taxon>
    </lineage>
</organism>
<dbReference type="AlphaFoldDB" id="A0A0N4Z7G5"/>
<feature type="compositionally biased region" description="Low complexity" evidence="1">
    <location>
        <begin position="1"/>
        <end position="16"/>
    </location>
</feature>
<proteinExistence type="predicted"/>
<dbReference type="WBParaSite" id="PTRK_0000311600.1">
    <property type="protein sequence ID" value="PTRK_0000311600.1"/>
    <property type="gene ID" value="PTRK_0000311600"/>
</dbReference>
<feature type="compositionally biased region" description="Basic residues" evidence="1">
    <location>
        <begin position="86"/>
        <end position="101"/>
    </location>
</feature>
<evidence type="ECO:0000256" key="1">
    <source>
        <dbReference type="SAM" id="MobiDB-lite"/>
    </source>
</evidence>
<evidence type="ECO:0000313" key="3">
    <source>
        <dbReference type="WBParaSite" id="PTRK_0000311600.1"/>
    </source>
</evidence>
<feature type="compositionally biased region" description="Basic residues" evidence="1">
    <location>
        <begin position="124"/>
        <end position="134"/>
    </location>
</feature>
<protein>
    <submittedName>
        <fullName evidence="3">Uncharacterized protein</fullName>
    </submittedName>
</protein>
<feature type="compositionally biased region" description="Basic and acidic residues" evidence="1">
    <location>
        <begin position="75"/>
        <end position="85"/>
    </location>
</feature>
<sequence length="146" mass="16065">MAAARRGGRAHSAGAGRHPDEGLGHGGPPLRRRPGQRLPTVHRAAGSLRHALPGLWRHPRRHRRDAGRRGQPVLRPDDRQADRPPRQPRSRRRPPGRRLPRGRGLAGEDQRRLHGALSGASALRRGRRGHRLHRGGGGEPCCCADI</sequence>
<reference evidence="3" key="1">
    <citation type="submission" date="2017-02" db="UniProtKB">
        <authorList>
            <consortium name="WormBaseParasite"/>
        </authorList>
    </citation>
    <scope>IDENTIFICATION</scope>
</reference>
<name>A0A0N4Z7G5_PARTI</name>
<accession>A0A0N4Z7G5</accession>
<dbReference type="Proteomes" id="UP000038045">
    <property type="component" value="Unplaced"/>
</dbReference>
<keyword evidence="2" id="KW-1185">Reference proteome</keyword>
<feature type="compositionally biased region" description="Basic residues" evidence="1">
    <location>
        <begin position="57"/>
        <end position="66"/>
    </location>
</feature>